<organism evidence="2 3">
    <name type="scientific">Lacrimispora algidixylanolytica</name>
    <dbReference type="NCBI Taxonomy" id="94868"/>
    <lineage>
        <taxon>Bacteria</taxon>
        <taxon>Bacillati</taxon>
        <taxon>Bacillota</taxon>
        <taxon>Clostridia</taxon>
        <taxon>Lachnospirales</taxon>
        <taxon>Lachnospiraceae</taxon>
        <taxon>Lacrimispora</taxon>
    </lineage>
</organism>
<dbReference type="Gene3D" id="1.20.58.300">
    <property type="entry name" value="FlgN-like"/>
    <property type="match status" value="1"/>
</dbReference>
<reference evidence="2 3" key="1">
    <citation type="submission" date="2016-08" db="EMBL/GenBank/DDBJ databases">
        <title>A new outlook on sporulation: Clostridium algidixylanolyticum.</title>
        <authorList>
            <person name="Poppleton D.I."/>
            <person name="Gribaldo S."/>
        </authorList>
    </citation>
    <scope>NUCLEOTIDE SEQUENCE [LARGE SCALE GENOMIC DNA]</scope>
    <source>
        <strain evidence="2 3">SPL73</strain>
    </source>
</reference>
<evidence type="ECO:0000313" key="2">
    <source>
        <dbReference type="EMBL" id="RKD32996.1"/>
    </source>
</evidence>
<dbReference type="RefSeq" id="WP_120196007.1">
    <property type="nucleotide sequence ID" value="NZ_MCIA01000008.1"/>
</dbReference>
<dbReference type="GO" id="GO:0044780">
    <property type="term" value="P:bacterial-type flagellum assembly"/>
    <property type="evidence" value="ECO:0007669"/>
    <property type="project" value="InterPro"/>
</dbReference>
<name>A0A419T6E1_9FIRM</name>
<keyword evidence="1" id="KW-1005">Bacterial flagellum biogenesis</keyword>
<dbReference type="InterPro" id="IPR036679">
    <property type="entry name" value="FlgN-like_sf"/>
</dbReference>
<gene>
    <name evidence="2" type="ORF">BET01_15385</name>
</gene>
<dbReference type="AlphaFoldDB" id="A0A419T6E1"/>
<dbReference type="OrthoDB" id="1907866at2"/>
<dbReference type="InterPro" id="IPR007809">
    <property type="entry name" value="FlgN-like"/>
</dbReference>
<dbReference type="SUPFAM" id="SSF140566">
    <property type="entry name" value="FlgN-like"/>
    <property type="match status" value="1"/>
</dbReference>
<sequence length="141" mass="16370">MNEFITVIEDLTELFQELIQIEQTKLEAVKKNRITYVEDCMNKEQAAILKLRGLERKRELCQEKLGFEGDTFQVILSKISGEEHIMLKGMFNTLSDHVRLFQEINDSARTMIEINLHKINTAINNSQDGTKKDKKQWGGQL</sequence>
<accession>A0A419T6E1</accession>
<evidence type="ECO:0000256" key="1">
    <source>
        <dbReference type="ARBA" id="ARBA00022795"/>
    </source>
</evidence>
<protein>
    <recommendedName>
        <fullName evidence="4">Flagellar biosynthesis protein FlgN</fullName>
    </recommendedName>
</protein>
<proteinExistence type="predicted"/>
<keyword evidence="3" id="KW-1185">Reference proteome</keyword>
<evidence type="ECO:0000313" key="3">
    <source>
        <dbReference type="Proteomes" id="UP000284277"/>
    </source>
</evidence>
<comment type="caution">
    <text evidence="2">The sequence shown here is derived from an EMBL/GenBank/DDBJ whole genome shotgun (WGS) entry which is preliminary data.</text>
</comment>
<dbReference type="Proteomes" id="UP000284277">
    <property type="component" value="Unassembled WGS sequence"/>
</dbReference>
<evidence type="ECO:0008006" key="4">
    <source>
        <dbReference type="Google" id="ProtNLM"/>
    </source>
</evidence>
<dbReference type="EMBL" id="MCIA01000008">
    <property type="protein sequence ID" value="RKD32996.1"/>
    <property type="molecule type" value="Genomic_DNA"/>
</dbReference>
<dbReference type="Pfam" id="PF05130">
    <property type="entry name" value="FlgN"/>
    <property type="match status" value="1"/>
</dbReference>